<keyword evidence="2" id="KW-1185">Reference proteome</keyword>
<name>A0ACB9JCS3_9ASTR</name>
<evidence type="ECO:0000313" key="1">
    <source>
        <dbReference type="EMBL" id="KAI3818085.1"/>
    </source>
</evidence>
<dbReference type="Proteomes" id="UP001056120">
    <property type="component" value="Linkage Group LG04"/>
</dbReference>
<protein>
    <submittedName>
        <fullName evidence="1">Uncharacterized protein</fullName>
    </submittedName>
</protein>
<evidence type="ECO:0000313" key="2">
    <source>
        <dbReference type="Proteomes" id="UP001056120"/>
    </source>
</evidence>
<gene>
    <name evidence="1" type="ORF">L1987_11888</name>
</gene>
<organism evidence="1 2">
    <name type="scientific">Smallanthus sonchifolius</name>
    <dbReference type="NCBI Taxonomy" id="185202"/>
    <lineage>
        <taxon>Eukaryota</taxon>
        <taxon>Viridiplantae</taxon>
        <taxon>Streptophyta</taxon>
        <taxon>Embryophyta</taxon>
        <taxon>Tracheophyta</taxon>
        <taxon>Spermatophyta</taxon>
        <taxon>Magnoliopsida</taxon>
        <taxon>eudicotyledons</taxon>
        <taxon>Gunneridae</taxon>
        <taxon>Pentapetalae</taxon>
        <taxon>asterids</taxon>
        <taxon>campanulids</taxon>
        <taxon>Asterales</taxon>
        <taxon>Asteraceae</taxon>
        <taxon>Asteroideae</taxon>
        <taxon>Heliantheae alliance</taxon>
        <taxon>Millerieae</taxon>
        <taxon>Smallanthus</taxon>
    </lineage>
</organism>
<reference evidence="2" key="1">
    <citation type="journal article" date="2022" name="Mol. Ecol. Resour.">
        <title>The genomes of chicory, endive, great burdock and yacon provide insights into Asteraceae palaeo-polyploidization history and plant inulin production.</title>
        <authorList>
            <person name="Fan W."/>
            <person name="Wang S."/>
            <person name="Wang H."/>
            <person name="Wang A."/>
            <person name="Jiang F."/>
            <person name="Liu H."/>
            <person name="Zhao H."/>
            <person name="Xu D."/>
            <person name="Zhang Y."/>
        </authorList>
    </citation>
    <scope>NUCLEOTIDE SEQUENCE [LARGE SCALE GENOMIC DNA]</scope>
    <source>
        <strain evidence="2">cv. Yunnan</strain>
    </source>
</reference>
<dbReference type="EMBL" id="CM042021">
    <property type="protein sequence ID" value="KAI3818085.1"/>
    <property type="molecule type" value="Genomic_DNA"/>
</dbReference>
<reference evidence="1 2" key="2">
    <citation type="journal article" date="2022" name="Mol. Ecol. Resour.">
        <title>The genomes of chicory, endive, great burdock and yacon provide insights into Asteraceae paleo-polyploidization history and plant inulin production.</title>
        <authorList>
            <person name="Fan W."/>
            <person name="Wang S."/>
            <person name="Wang H."/>
            <person name="Wang A."/>
            <person name="Jiang F."/>
            <person name="Liu H."/>
            <person name="Zhao H."/>
            <person name="Xu D."/>
            <person name="Zhang Y."/>
        </authorList>
    </citation>
    <scope>NUCLEOTIDE SEQUENCE [LARGE SCALE GENOMIC DNA]</scope>
    <source>
        <strain evidence="2">cv. Yunnan</strain>
        <tissue evidence="1">Leaves</tissue>
    </source>
</reference>
<comment type="caution">
    <text evidence="1">The sequence shown here is derived from an EMBL/GenBank/DDBJ whole genome shotgun (WGS) entry which is preliminary data.</text>
</comment>
<proteinExistence type="predicted"/>
<accession>A0ACB9JCS3</accession>
<sequence length="90" mass="10447">MGSEKGVQRSLKHYGYRWKFKKDYMSNLKRRCQASLARNRACSNTRVSSTNVFLLVRLIQRHLKLLVILIKKLSSITLDLTEMLEQSGCS</sequence>